<dbReference type="Proteomes" id="UP000001072">
    <property type="component" value="Unassembled WGS sequence"/>
</dbReference>
<reference evidence="3" key="1">
    <citation type="journal article" date="2011" name="Proc. Natl. Acad. Sci. U.S.A.">
        <title>Obligate biotrophy features unraveled by the genomic analysis of rust fungi.</title>
        <authorList>
            <person name="Duplessis S."/>
            <person name="Cuomo C.A."/>
            <person name="Lin Y.-C."/>
            <person name="Aerts A."/>
            <person name="Tisserant E."/>
            <person name="Veneault-Fourrey C."/>
            <person name="Joly D.L."/>
            <person name="Hacquard S."/>
            <person name="Amselem J."/>
            <person name="Cantarel B.L."/>
            <person name="Chiu R."/>
            <person name="Coutinho P.M."/>
            <person name="Feau N."/>
            <person name="Field M."/>
            <person name="Frey P."/>
            <person name="Gelhaye E."/>
            <person name="Goldberg J."/>
            <person name="Grabherr M.G."/>
            <person name="Kodira C.D."/>
            <person name="Kohler A."/>
            <person name="Kuees U."/>
            <person name="Lindquist E.A."/>
            <person name="Lucas S.M."/>
            <person name="Mago R."/>
            <person name="Mauceli E."/>
            <person name="Morin E."/>
            <person name="Murat C."/>
            <person name="Pangilinan J.L."/>
            <person name="Park R."/>
            <person name="Pearson M."/>
            <person name="Quesneville H."/>
            <person name="Rouhier N."/>
            <person name="Sakthikumar S."/>
            <person name="Salamov A.A."/>
            <person name="Schmutz J."/>
            <person name="Selles B."/>
            <person name="Shapiro H."/>
            <person name="Tanguay P."/>
            <person name="Tuskan G.A."/>
            <person name="Henrissat B."/>
            <person name="Van de Peer Y."/>
            <person name="Rouze P."/>
            <person name="Ellis J.G."/>
            <person name="Dodds P.N."/>
            <person name="Schein J.E."/>
            <person name="Zhong S."/>
            <person name="Hamelin R.C."/>
            <person name="Grigoriev I.V."/>
            <person name="Szabo L.J."/>
            <person name="Martin F."/>
        </authorList>
    </citation>
    <scope>NUCLEOTIDE SEQUENCE [LARGE SCALE GENOMIC DNA]</scope>
    <source>
        <strain evidence="3">98AG31 / pathotype 3-4-7</strain>
    </source>
</reference>
<dbReference type="InterPro" id="IPR017853">
    <property type="entry name" value="GH"/>
</dbReference>
<name>F4SA38_MELLP</name>
<protein>
    <submittedName>
        <fullName evidence="2">Family 79 glycoside hydrolase</fullName>
    </submittedName>
</protein>
<dbReference type="VEuPathDB" id="FungiDB:MELLADRAFT_40840"/>
<dbReference type="EMBL" id="GL883175">
    <property type="protein sequence ID" value="EGF98481.1"/>
    <property type="molecule type" value="Genomic_DNA"/>
</dbReference>
<organism evidence="3">
    <name type="scientific">Melampsora larici-populina (strain 98AG31 / pathotype 3-4-7)</name>
    <name type="common">Poplar leaf rust fungus</name>
    <dbReference type="NCBI Taxonomy" id="747676"/>
    <lineage>
        <taxon>Eukaryota</taxon>
        <taxon>Fungi</taxon>
        <taxon>Dikarya</taxon>
        <taxon>Basidiomycota</taxon>
        <taxon>Pucciniomycotina</taxon>
        <taxon>Pucciniomycetes</taxon>
        <taxon>Pucciniales</taxon>
        <taxon>Melampsoraceae</taxon>
        <taxon>Melampsora</taxon>
    </lineage>
</organism>
<dbReference type="GeneID" id="18927927"/>
<dbReference type="InterPro" id="IPR031728">
    <property type="entry name" value="GlcAase_C"/>
</dbReference>
<sequence>LEFFAFPDYMTNVPNTAGCIQNLAEAIGTQIPVRIGGTTGDYGTYDPNLKEAIHYTLSAADKGVPKTLTYGPEFIRLASTLPGPVTLGLNRKANNLSNSLLAAKEAVKQIKNIHAIEPGNEPNYWSKSTPIAEEKPWNFAAELASQLKWQKEISTAVGRNSIIQAGNYLGGFRIADLAKAEHASAVYVKSFGIHSYPQYACGGKPNLHSLMSHSSIVSYVNRFNPEIQAAIDLKKDAYFSETNSVACGGAGISPTFGAALWTLDYIIQALLSGISSLYFHHGTLGNSQYSFWGRYAIGAPYYGAYFAALALRGIDGIFQLDDGTSPYGAYLLTQKSKPIRILLYNSRYRPEGSNSRVTINVDLSGFNLSSASFPVLRLQASSAESRSDRGDQTPNIGGLQFSAKNCAKIQAPRTTEIVLLQENTFRIAVMDSEAVIVQLNNGLS</sequence>
<gene>
    <name evidence="2" type="ORF">MELLADRAFT_40840</name>
</gene>
<dbReference type="Gene3D" id="3.20.20.80">
    <property type="entry name" value="Glycosidases"/>
    <property type="match status" value="1"/>
</dbReference>
<feature type="domain" description="Beta-glucuronidase C-terminal" evidence="1">
    <location>
        <begin position="329"/>
        <end position="436"/>
    </location>
</feature>
<dbReference type="AlphaFoldDB" id="F4SA38"/>
<accession>F4SA38</accession>
<dbReference type="RefSeq" id="XP_007418210.1">
    <property type="nucleotide sequence ID" value="XM_007418148.1"/>
</dbReference>
<evidence type="ECO:0000313" key="2">
    <source>
        <dbReference type="EMBL" id="EGF98481.1"/>
    </source>
</evidence>
<proteinExistence type="predicted"/>
<evidence type="ECO:0000259" key="1">
    <source>
        <dbReference type="Pfam" id="PF16862"/>
    </source>
</evidence>
<keyword evidence="2" id="KW-0378">Hydrolase</keyword>
<dbReference type="eggNOG" id="ENOG502R0IR">
    <property type="taxonomic scope" value="Eukaryota"/>
</dbReference>
<dbReference type="InterPro" id="IPR052974">
    <property type="entry name" value="GH79_Enzymes"/>
</dbReference>
<dbReference type="HOGENOM" id="CLU_022148_4_0_1"/>
<feature type="non-terminal residue" evidence="2">
    <location>
        <position position="1"/>
    </location>
</feature>
<dbReference type="Pfam" id="PF16862">
    <property type="entry name" value="Glyco_hydro_79C"/>
    <property type="match status" value="1"/>
</dbReference>
<dbReference type="SUPFAM" id="SSF51445">
    <property type="entry name" value="(Trans)glycosidases"/>
    <property type="match status" value="1"/>
</dbReference>
<dbReference type="GO" id="GO:0016787">
    <property type="term" value="F:hydrolase activity"/>
    <property type="evidence" value="ECO:0007669"/>
    <property type="project" value="UniProtKB-KW"/>
</dbReference>
<evidence type="ECO:0000313" key="3">
    <source>
        <dbReference type="Proteomes" id="UP000001072"/>
    </source>
</evidence>
<dbReference type="KEGG" id="mlr:MELLADRAFT_40840"/>
<dbReference type="OrthoDB" id="2831684at2759"/>
<dbReference type="PANTHER" id="PTHR36183:SF2">
    <property type="entry name" value="BETA-GLUCURONIDASE C-TERMINAL DOMAIN-CONTAINING PROTEIN"/>
    <property type="match status" value="1"/>
</dbReference>
<dbReference type="InParanoid" id="F4SA38"/>
<keyword evidence="3" id="KW-1185">Reference proteome</keyword>
<dbReference type="PANTHER" id="PTHR36183">
    <property type="entry name" value="BETA-GLUCURONIDASE"/>
    <property type="match status" value="1"/>
</dbReference>